<organism evidence="2 3">
    <name type="scientific">Streblomastix strix</name>
    <dbReference type="NCBI Taxonomy" id="222440"/>
    <lineage>
        <taxon>Eukaryota</taxon>
        <taxon>Metamonada</taxon>
        <taxon>Preaxostyla</taxon>
        <taxon>Oxymonadida</taxon>
        <taxon>Streblomastigidae</taxon>
        <taxon>Streblomastix</taxon>
    </lineage>
</organism>
<protein>
    <submittedName>
        <fullName evidence="2">Uncharacterized protein</fullName>
    </submittedName>
</protein>
<dbReference type="EMBL" id="SNRW01000088">
    <property type="protein sequence ID" value="KAA6403542.1"/>
    <property type="molecule type" value="Genomic_DNA"/>
</dbReference>
<feature type="compositionally biased region" description="Polar residues" evidence="1">
    <location>
        <begin position="124"/>
        <end position="137"/>
    </location>
</feature>
<proteinExistence type="predicted"/>
<reference evidence="2 3" key="1">
    <citation type="submission" date="2019-03" db="EMBL/GenBank/DDBJ databases">
        <title>Single cell metagenomics reveals metabolic interactions within the superorganism composed of flagellate Streblomastix strix and complex community of Bacteroidetes bacteria on its surface.</title>
        <authorList>
            <person name="Treitli S.C."/>
            <person name="Kolisko M."/>
            <person name="Husnik F."/>
            <person name="Keeling P."/>
            <person name="Hampl V."/>
        </authorList>
    </citation>
    <scope>NUCLEOTIDE SEQUENCE [LARGE SCALE GENOMIC DNA]</scope>
    <source>
        <strain evidence="2">ST1C</strain>
    </source>
</reference>
<evidence type="ECO:0000256" key="1">
    <source>
        <dbReference type="SAM" id="MobiDB-lite"/>
    </source>
</evidence>
<evidence type="ECO:0000313" key="3">
    <source>
        <dbReference type="Proteomes" id="UP000324800"/>
    </source>
</evidence>
<comment type="caution">
    <text evidence="2">The sequence shown here is derived from an EMBL/GenBank/DDBJ whole genome shotgun (WGS) entry which is preliminary data.</text>
</comment>
<sequence>MTLDVRIPEAVMVSDASPKGWGVTLELQTGDTLVQHGEWNIEKKRWIRNNIEMEAVYLQSRLNTGSGSEENCQAMSLTENTNADSTYFKSIKQDNRCSKWTKQTVRIYSKERDIHSPLPCVGENINSGPVRNMGKQTRGQIRNNRRGRGRGRMVERIFEIMEGGDLSGPSTNSENWKNTDHLGKVKKQVDHDSIMVLRSSIDHTHTNRQQQIPYSWRELSVSEPEEGDDEKERHLIFQKNRDIFHGPRVIQRRKLITEFLDNVNVTRETEQMIIEVQKYNTQKKKLQKIGVFDDWMKEKNYTIEYIMNKNISLTHTKFMTQLTRTKKTKQLLAKHHASLNNTMLSFLF</sequence>
<dbReference type="Proteomes" id="UP000324800">
    <property type="component" value="Unassembled WGS sequence"/>
</dbReference>
<feature type="region of interest" description="Disordered" evidence="1">
    <location>
        <begin position="119"/>
        <end position="149"/>
    </location>
</feature>
<dbReference type="AlphaFoldDB" id="A0A5J4X9G9"/>
<gene>
    <name evidence="2" type="ORF">EZS28_000932</name>
</gene>
<evidence type="ECO:0000313" key="2">
    <source>
        <dbReference type="EMBL" id="KAA6403542.1"/>
    </source>
</evidence>
<name>A0A5J4X9G9_9EUKA</name>
<accession>A0A5J4X9G9</accession>